<reference evidence="2" key="2">
    <citation type="submission" date="2020-11" db="EMBL/GenBank/DDBJ databases">
        <authorList>
            <person name="McCartney M.A."/>
            <person name="Auch B."/>
            <person name="Kono T."/>
            <person name="Mallez S."/>
            <person name="Becker A."/>
            <person name="Gohl D.M."/>
            <person name="Silverstein K.A.T."/>
            <person name="Koren S."/>
            <person name="Bechman K.B."/>
            <person name="Herman A."/>
            <person name="Abrahante J.E."/>
            <person name="Garbe J."/>
        </authorList>
    </citation>
    <scope>NUCLEOTIDE SEQUENCE</scope>
    <source>
        <strain evidence="2">Duluth1</strain>
        <tissue evidence="2">Whole animal</tissue>
    </source>
</reference>
<evidence type="ECO:0000313" key="2">
    <source>
        <dbReference type="EMBL" id="KAH3822912.1"/>
    </source>
</evidence>
<dbReference type="AlphaFoldDB" id="A0A9D4GU13"/>
<sequence length="171" mass="19612">MADKRKHISTSGSELESSISEVVVEKQMKKKGKIVASKGRTIPETQDESMESQIQDLRVELKLMSDKLTSFIAKNDSFTKELVTKITTQVKAEIVKPFEKRIEILEAKLFEKELDSDKLSRKIESLENDLKKAKESEQHDKTCIIRVMEKQSGKINELEQYGRRNNIRIAG</sequence>
<name>A0A9D4GU13_DREPO</name>
<keyword evidence="3" id="KW-1185">Reference proteome</keyword>
<keyword evidence="1" id="KW-0175">Coiled coil</keyword>
<organism evidence="2 3">
    <name type="scientific">Dreissena polymorpha</name>
    <name type="common">Zebra mussel</name>
    <name type="synonym">Mytilus polymorpha</name>
    <dbReference type="NCBI Taxonomy" id="45954"/>
    <lineage>
        <taxon>Eukaryota</taxon>
        <taxon>Metazoa</taxon>
        <taxon>Spiralia</taxon>
        <taxon>Lophotrochozoa</taxon>
        <taxon>Mollusca</taxon>
        <taxon>Bivalvia</taxon>
        <taxon>Autobranchia</taxon>
        <taxon>Heteroconchia</taxon>
        <taxon>Euheterodonta</taxon>
        <taxon>Imparidentia</taxon>
        <taxon>Neoheterodontei</taxon>
        <taxon>Myida</taxon>
        <taxon>Dreissenoidea</taxon>
        <taxon>Dreissenidae</taxon>
        <taxon>Dreissena</taxon>
    </lineage>
</organism>
<reference evidence="2" key="1">
    <citation type="journal article" date="2019" name="bioRxiv">
        <title>The Genome of the Zebra Mussel, Dreissena polymorpha: A Resource for Invasive Species Research.</title>
        <authorList>
            <person name="McCartney M.A."/>
            <person name="Auch B."/>
            <person name="Kono T."/>
            <person name="Mallez S."/>
            <person name="Zhang Y."/>
            <person name="Obille A."/>
            <person name="Becker A."/>
            <person name="Abrahante J.E."/>
            <person name="Garbe J."/>
            <person name="Badalamenti J.P."/>
            <person name="Herman A."/>
            <person name="Mangelson H."/>
            <person name="Liachko I."/>
            <person name="Sullivan S."/>
            <person name="Sone E.D."/>
            <person name="Koren S."/>
            <person name="Silverstein K.A.T."/>
            <person name="Beckman K.B."/>
            <person name="Gohl D.M."/>
        </authorList>
    </citation>
    <scope>NUCLEOTIDE SEQUENCE</scope>
    <source>
        <strain evidence="2">Duluth1</strain>
        <tissue evidence="2">Whole animal</tissue>
    </source>
</reference>
<protein>
    <submittedName>
        <fullName evidence="2">Uncharacterized protein</fullName>
    </submittedName>
</protein>
<feature type="coiled-coil region" evidence="1">
    <location>
        <begin position="102"/>
        <end position="136"/>
    </location>
</feature>
<proteinExistence type="predicted"/>
<dbReference type="EMBL" id="JAIWYP010000005">
    <property type="protein sequence ID" value="KAH3822912.1"/>
    <property type="molecule type" value="Genomic_DNA"/>
</dbReference>
<comment type="caution">
    <text evidence="2">The sequence shown here is derived from an EMBL/GenBank/DDBJ whole genome shotgun (WGS) entry which is preliminary data.</text>
</comment>
<dbReference type="Proteomes" id="UP000828390">
    <property type="component" value="Unassembled WGS sequence"/>
</dbReference>
<evidence type="ECO:0000313" key="3">
    <source>
        <dbReference type="Proteomes" id="UP000828390"/>
    </source>
</evidence>
<evidence type="ECO:0000256" key="1">
    <source>
        <dbReference type="SAM" id="Coils"/>
    </source>
</evidence>
<gene>
    <name evidence="2" type="ORF">DPMN_124706</name>
</gene>
<accession>A0A9D4GU13</accession>